<keyword evidence="1" id="KW-0227">DNA damage</keyword>
<keyword evidence="1" id="KW-0547">Nucleotide-binding</keyword>
<dbReference type="EMBL" id="ASHM01177360">
    <property type="protein sequence ID" value="PNX65293.1"/>
    <property type="molecule type" value="Genomic_DNA"/>
</dbReference>
<keyword evidence="1" id="KW-0378">Hydrolase</keyword>
<dbReference type="PANTHER" id="PTHR10492">
    <property type="match status" value="1"/>
</dbReference>
<comment type="cofactor">
    <cofactor evidence="1">
        <name>Mg(2+)</name>
        <dbReference type="ChEBI" id="CHEBI:18420"/>
    </cofactor>
</comment>
<keyword evidence="1" id="KW-0234">DNA repair</keyword>
<dbReference type="InterPro" id="IPR027417">
    <property type="entry name" value="P-loop_NTPase"/>
</dbReference>
<keyword evidence="1" id="KW-0067">ATP-binding</keyword>
<dbReference type="GO" id="GO:0006281">
    <property type="term" value="P:DNA repair"/>
    <property type="evidence" value="ECO:0007669"/>
    <property type="project" value="UniProtKB-KW"/>
</dbReference>
<reference evidence="3 4" key="2">
    <citation type="journal article" date="2017" name="Front. Plant Sci.">
        <title>Gene Classification and Mining of Molecular Markers Useful in Red Clover (Trifolium pratense) Breeding.</title>
        <authorList>
            <person name="Istvanek J."/>
            <person name="Dluhosova J."/>
            <person name="Dluhos P."/>
            <person name="Patkova L."/>
            <person name="Nedelnik J."/>
            <person name="Repkova J."/>
        </authorList>
    </citation>
    <scope>NUCLEOTIDE SEQUENCE [LARGE SCALE GENOMIC DNA]</scope>
    <source>
        <strain evidence="4">cv. Tatra</strain>
        <tissue evidence="3">Young leaves</tissue>
    </source>
</reference>
<dbReference type="Gene3D" id="3.40.50.300">
    <property type="entry name" value="P-loop containing nucleotide triphosphate hydrolases"/>
    <property type="match status" value="1"/>
</dbReference>
<organism evidence="3 4">
    <name type="scientific">Trifolium pratense</name>
    <name type="common">Red clover</name>
    <dbReference type="NCBI Taxonomy" id="57577"/>
    <lineage>
        <taxon>Eukaryota</taxon>
        <taxon>Viridiplantae</taxon>
        <taxon>Streptophyta</taxon>
        <taxon>Embryophyta</taxon>
        <taxon>Tracheophyta</taxon>
        <taxon>Spermatophyta</taxon>
        <taxon>Magnoliopsida</taxon>
        <taxon>eudicotyledons</taxon>
        <taxon>Gunneridae</taxon>
        <taxon>Pentapetalae</taxon>
        <taxon>rosids</taxon>
        <taxon>fabids</taxon>
        <taxon>Fabales</taxon>
        <taxon>Fabaceae</taxon>
        <taxon>Papilionoideae</taxon>
        <taxon>50 kb inversion clade</taxon>
        <taxon>NPAAA clade</taxon>
        <taxon>Hologalegina</taxon>
        <taxon>IRL clade</taxon>
        <taxon>Trifolieae</taxon>
        <taxon>Trifolium</taxon>
    </lineage>
</organism>
<dbReference type="GO" id="GO:0005524">
    <property type="term" value="F:ATP binding"/>
    <property type="evidence" value="ECO:0007669"/>
    <property type="project" value="UniProtKB-KW"/>
</dbReference>
<dbReference type="AlphaFoldDB" id="A0A2K3KG97"/>
<proteinExistence type="inferred from homology"/>
<keyword evidence="1" id="KW-0233">DNA recombination</keyword>
<evidence type="ECO:0000259" key="2">
    <source>
        <dbReference type="Pfam" id="PF05970"/>
    </source>
</evidence>
<dbReference type="SUPFAM" id="SSF52540">
    <property type="entry name" value="P-loop containing nucleoside triphosphate hydrolases"/>
    <property type="match status" value="1"/>
</dbReference>
<evidence type="ECO:0000313" key="3">
    <source>
        <dbReference type="EMBL" id="PNX65293.1"/>
    </source>
</evidence>
<dbReference type="InterPro" id="IPR010285">
    <property type="entry name" value="DNA_helicase_pif1-like_DEAD"/>
</dbReference>
<dbReference type="GO" id="GO:0006310">
    <property type="term" value="P:DNA recombination"/>
    <property type="evidence" value="ECO:0007669"/>
    <property type="project" value="UniProtKB-KW"/>
</dbReference>
<comment type="similarity">
    <text evidence="1">Belongs to the helicase family.</text>
</comment>
<sequence length="48" mass="5480">MTSEQRKVYDTIMTRVNKNKPDVFFLYGYAGTGKTFIWSATSAALRSK</sequence>
<dbReference type="GO" id="GO:0016887">
    <property type="term" value="F:ATP hydrolysis activity"/>
    <property type="evidence" value="ECO:0007669"/>
    <property type="project" value="RHEA"/>
</dbReference>
<dbReference type="PANTHER" id="PTHR10492:SF101">
    <property type="entry name" value="ATP-DEPENDENT DNA HELICASE"/>
    <property type="match status" value="1"/>
</dbReference>
<name>A0A2K3KG97_TRIPR</name>
<keyword evidence="1 3" id="KW-0347">Helicase</keyword>
<gene>
    <name evidence="3" type="ORF">L195_g062524</name>
</gene>
<comment type="caution">
    <text evidence="3">The sequence shown here is derived from an EMBL/GenBank/DDBJ whole genome shotgun (WGS) entry which is preliminary data.</text>
</comment>
<dbReference type="GO" id="GO:0043139">
    <property type="term" value="F:5'-3' DNA helicase activity"/>
    <property type="evidence" value="ECO:0007669"/>
    <property type="project" value="UniProtKB-EC"/>
</dbReference>
<accession>A0A2K3KG97</accession>
<dbReference type="EC" id="5.6.2.3" evidence="1"/>
<dbReference type="Pfam" id="PF05970">
    <property type="entry name" value="PIF1"/>
    <property type="match status" value="1"/>
</dbReference>
<protein>
    <recommendedName>
        <fullName evidence="1">ATP-dependent DNA helicase</fullName>
        <ecNumber evidence="1">5.6.2.3</ecNumber>
    </recommendedName>
</protein>
<feature type="non-terminal residue" evidence="3">
    <location>
        <position position="48"/>
    </location>
</feature>
<evidence type="ECO:0000256" key="1">
    <source>
        <dbReference type="RuleBase" id="RU363044"/>
    </source>
</evidence>
<feature type="domain" description="DNA helicase Pif1-like DEAD-box helicase" evidence="2">
    <location>
        <begin position="1"/>
        <end position="48"/>
    </location>
</feature>
<reference evidence="3 4" key="1">
    <citation type="journal article" date="2014" name="Am. J. Bot.">
        <title>Genome assembly and annotation for red clover (Trifolium pratense; Fabaceae).</title>
        <authorList>
            <person name="Istvanek J."/>
            <person name="Jaros M."/>
            <person name="Krenek A."/>
            <person name="Repkova J."/>
        </authorList>
    </citation>
    <scope>NUCLEOTIDE SEQUENCE [LARGE SCALE GENOMIC DNA]</scope>
    <source>
        <strain evidence="4">cv. Tatra</strain>
        <tissue evidence="3">Young leaves</tissue>
    </source>
</reference>
<dbReference type="GO" id="GO:0000723">
    <property type="term" value="P:telomere maintenance"/>
    <property type="evidence" value="ECO:0007669"/>
    <property type="project" value="InterPro"/>
</dbReference>
<dbReference type="Proteomes" id="UP000236291">
    <property type="component" value="Unassembled WGS sequence"/>
</dbReference>
<comment type="catalytic activity">
    <reaction evidence="1">
        <text>ATP + H2O = ADP + phosphate + H(+)</text>
        <dbReference type="Rhea" id="RHEA:13065"/>
        <dbReference type="ChEBI" id="CHEBI:15377"/>
        <dbReference type="ChEBI" id="CHEBI:15378"/>
        <dbReference type="ChEBI" id="CHEBI:30616"/>
        <dbReference type="ChEBI" id="CHEBI:43474"/>
        <dbReference type="ChEBI" id="CHEBI:456216"/>
        <dbReference type="EC" id="5.6.2.3"/>
    </reaction>
</comment>
<evidence type="ECO:0000313" key="4">
    <source>
        <dbReference type="Proteomes" id="UP000236291"/>
    </source>
</evidence>